<accession>D8LNJ6</accession>
<keyword evidence="1" id="KW-0812">Transmembrane</keyword>
<keyword evidence="1" id="KW-0472">Membrane</keyword>
<feature type="transmembrane region" description="Helical" evidence="1">
    <location>
        <begin position="86"/>
        <end position="107"/>
    </location>
</feature>
<evidence type="ECO:0000256" key="1">
    <source>
        <dbReference type="SAM" id="Phobius"/>
    </source>
</evidence>
<proteinExistence type="predicted"/>
<evidence type="ECO:0000313" key="2">
    <source>
        <dbReference type="EMBL" id="CBN76277.1"/>
    </source>
</evidence>
<dbReference type="AlphaFoldDB" id="D8LNJ6"/>
<feature type="transmembrane region" description="Helical" evidence="1">
    <location>
        <begin position="137"/>
        <end position="157"/>
    </location>
</feature>
<organism evidence="2 3">
    <name type="scientific">Ectocarpus siliculosus</name>
    <name type="common">Brown alga</name>
    <name type="synonym">Conferva siliculosa</name>
    <dbReference type="NCBI Taxonomy" id="2880"/>
    <lineage>
        <taxon>Eukaryota</taxon>
        <taxon>Sar</taxon>
        <taxon>Stramenopiles</taxon>
        <taxon>Ochrophyta</taxon>
        <taxon>PX clade</taxon>
        <taxon>Phaeophyceae</taxon>
        <taxon>Ectocarpales</taxon>
        <taxon>Ectocarpaceae</taxon>
        <taxon>Ectocarpus</taxon>
    </lineage>
</organism>
<reference evidence="2 3" key="1">
    <citation type="journal article" date="2010" name="Nature">
        <title>The Ectocarpus genome and the independent evolution of multicellularity in brown algae.</title>
        <authorList>
            <person name="Cock J.M."/>
            <person name="Sterck L."/>
            <person name="Rouze P."/>
            <person name="Scornet D."/>
            <person name="Allen A.E."/>
            <person name="Amoutzias G."/>
            <person name="Anthouard V."/>
            <person name="Artiguenave F."/>
            <person name="Aury J.M."/>
            <person name="Badger J.H."/>
            <person name="Beszteri B."/>
            <person name="Billiau K."/>
            <person name="Bonnet E."/>
            <person name="Bothwell J.H."/>
            <person name="Bowler C."/>
            <person name="Boyen C."/>
            <person name="Brownlee C."/>
            <person name="Carrano C.J."/>
            <person name="Charrier B."/>
            <person name="Cho G.Y."/>
            <person name="Coelho S.M."/>
            <person name="Collen J."/>
            <person name="Corre E."/>
            <person name="Da Silva C."/>
            <person name="Delage L."/>
            <person name="Delaroque N."/>
            <person name="Dittami S.M."/>
            <person name="Doulbeau S."/>
            <person name="Elias M."/>
            <person name="Farnham G."/>
            <person name="Gachon C.M."/>
            <person name="Gschloessl B."/>
            <person name="Heesch S."/>
            <person name="Jabbari K."/>
            <person name="Jubin C."/>
            <person name="Kawai H."/>
            <person name="Kimura K."/>
            <person name="Kloareg B."/>
            <person name="Kupper F.C."/>
            <person name="Lang D."/>
            <person name="Le Bail A."/>
            <person name="Leblanc C."/>
            <person name="Lerouge P."/>
            <person name="Lohr M."/>
            <person name="Lopez P.J."/>
            <person name="Martens C."/>
            <person name="Maumus F."/>
            <person name="Michel G."/>
            <person name="Miranda-Saavedra D."/>
            <person name="Morales J."/>
            <person name="Moreau H."/>
            <person name="Motomura T."/>
            <person name="Nagasato C."/>
            <person name="Napoli C.A."/>
            <person name="Nelson D.R."/>
            <person name="Nyvall-Collen P."/>
            <person name="Peters A.F."/>
            <person name="Pommier C."/>
            <person name="Potin P."/>
            <person name="Poulain J."/>
            <person name="Quesneville H."/>
            <person name="Read B."/>
            <person name="Rensing S.A."/>
            <person name="Ritter A."/>
            <person name="Rousvoal S."/>
            <person name="Samanta M."/>
            <person name="Samson G."/>
            <person name="Schroeder D.C."/>
            <person name="Segurens B."/>
            <person name="Strittmatter M."/>
            <person name="Tonon T."/>
            <person name="Tregear J.W."/>
            <person name="Valentin K."/>
            <person name="von Dassow P."/>
            <person name="Yamagishi T."/>
            <person name="Van de Peer Y."/>
            <person name="Wincker P."/>
        </authorList>
    </citation>
    <scope>NUCLEOTIDE SEQUENCE [LARGE SCALE GENOMIC DNA]</scope>
    <source>
        <strain evidence="3">Ec32 / CCAP1310/4</strain>
    </source>
</reference>
<evidence type="ECO:0000313" key="3">
    <source>
        <dbReference type="Proteomes" id="UP000002630"/>
    </source>
</evidence>
<sequence>MAGTGTESFVRRHQMLSLSFWVTLLFSILFAMAAMDVTGQCYVDPCSTSSPAVTSGMSLVTAMSAFLFIAQPCYGLYLLRIQCSELVSGIFIGCSTFTTLGALGQGVQWGSETSLATAIADEADTDVNSSGVMSFKALAILAWILFAMQLFTTYWCCKARDVLLEVSWSAGHDYTQLPTRAGLHGNGNKFSSYQQAMDDEDLEAAANGDPGASLAHYL</sequence>
<dbReference type="Proteomes" id="UP000002630">
    <property type="component" value="Unassembled WGS sequence"/>
</dbReference>
<feature type="transmembrane region" description="Helical" evidence="1">
    <location>
        <begin position="55"/>
        <end position="79"/>
    </location>
</feature>
<dbReference type="OrthoDB" id="10302939at2759"/>
<feature type="transmembrane region" description="Helical" evidence="1">
    <location>
        <begin position="15"/>
        <end position="35"/>
    </location>
</feature>
<gene>
    <name evidence="2" type="ORF">Esi_0486_0011</name>
</gene>
<keyword evidence="3" id="KW-1185">Reference proteome</keyword>
<protein>
    <submittedName>
        <fullName evidence="2">Uncharacterized protein</fullName>
    </submittedName>
</protein>
<dbReference type="eggNOG" id="ENOG502T2DZ">
    <property type="taxonomic scope" value="Eukaryota"/>
</dbReference>
<name>D8LNJ6_ECTSI</name>
<keyword evidence="1" id="KW-1133">Transmembrane helix</keyword>
<dbReference type="EMBL" id="FN649760">
    <property type="protein sequence ID" value="CBN76277.1"/>
    <property type="molecule type" value="Genomic_DNA"/>
</dbReference>
<dbReference type="InParanoid" id="D8LNJ6"/>